<dbReference type="SUPFAM" id="SSF56672">
    <property type="entry name" value="DNA/RNA polymerases"/>
    <property type="match status" value="1"/>
</dbReference>
<keyword evidence="2" id="KW-0808">Transferase</keyword>
<keyword evidence="2" id="KW-0695">RNA-directed DNA polymerase</keyword>
<dbReference type="InterPro" id="IPR043502">
    <property type="entry name" value="DNA/RNA_pol_sf"/>
</dbReference>
<evidence type="ECO:0000313" key="2">
    <source>
        <dbReference type="EMBL" id="MCH85867.1"/>
    </source>
</evidence>
<dbReference type="PANTHER" id="PTHR33116">
    <property type="entry name" value="REVERSE TRANSCRIPTASE ZINC-BINDING DOMAIN-CONTAINING PROTEIN-RELATED-RELATED"/>
    <property type="match status" value="1"/>
</dbReference>
<keyword evidence="3" id="KW-1185">Reference proteome</keyword>
<gene>
    <name evidence="2" type="ORF">A2U01_0006719</name>
</gene>
<evidence type="ECO:0000313" key="3">
    <source>
        <dbReference type="Proteomes" id="UP000265520"/>
    </source>
</evidence>
<proteinExistence type="predicted"/>
<dbReference type="Proteomes" id="UP000265520">
    <property type="component" value="Unassembled WGS sequence"/>
</dbReference>
<dbReference type="GO" id="GO:0003964">
    <property type="term" value="F:RNA-directed DNA polymerase activity"/>
    <property type="evidence" value="ECO:0007669"/>
    <property type="project" value="UniProtKB-KW"/>
</dbReference>
<comment type="caution">
    <text evidence="2">The sequence shown here is derived from an EMBL/GenBank/DDBJ whole genome shotgun (WGS) entry which is preliminary data.</text>
</comment>
<protein>
    <submittedName>
        <fullName evidence="2">LINE-1 reverse transcriptase like</fullName>
    </submittedName>
</protein>
<dbReference type="InterPro" id="IPR000477">
    <property type="entry name" value="RT_dom"/>
</dbReference>
<dbReference type="PANTHER" id="PTHR33116:SF78">
    <property type="entry name" value="OS12G0587133 PROTEIN"/>
    <property type="match status" value="1"/>
</dbReference>
<dbReference type="Pfam" id="PF00078">
    <property type="entry name" value="RVT_1"/>
    <property type="match status" value="1"/>
</dbReference>
<dbReference type="PROSITE" id="PS50878">
    <property type="entry name" value="RT_POL"/>
    <property type="match status" value="1"/>
</dbReference>
<accession>A0A392MEC2</accession>
<dbReference type="AlphaFoldDB" id="A0A392MEC2"/>
<name>A0A392MEC2_9FABA</name>
<organism evidence="2 3">
    <name type="scientific">Trifolium medium</name>
    <dbReference type="NCBI Taxonomy" id="97028"/>
    <lineage>
        <taxon>Eukaryota</taxon>
        <taxon>Viridiplantae</taxon>
        <taxon>Streptophyta</taxon>
        <taxon>Embryophyta</taxon>
        <taxon>Tracheophyta</taxon>
        <taxon>Spermatophyta</taxon>
        <taxon>Magnoliopsida</taxon>
        <taxon>eudicotyledons</taxon>
        <taxon>Gunneridae</taxon>
        <taxon>Pentapetalae</taxon>
        <taxon>rosids</taxon>
        <taxon>fabids</taxon>
        <taxon>Fabales</taxon>
        <taxon>Fabaceae</taxon>
        <taxon>Papilionoideae</taxon>
        <taxon>50 kb inversion clade</taxon>
        <taxon>NPAAA clade</taxon>
        <taxon>Hologalegina</taxon>
        <taxon>IRL clade</taxon>
        <taxon>Trifolieae</taxon>
        <taxon>Trifolium</taxon>
    </lineage>
</organism>
<dbReference type="EMBL" id="LXQA010009290">
    <property type="protein sequence ID" value="MCH85867.1"/>
    <property type="molecule type" value="Genomic_DNA"/>
</dbReference>
<keyword evidence="2" id="KW-0548">Nucleotidyltransferase</keyword>
<sequence length="374" mass="43400">MKVDFEKVYDTVSWSYLEDMMRRMGFSDTWIKWIRACVFNSSMYVLVNGSPTVDFKVEKGLRQGDPLSPFLFLIAAEGLTKLVNRAVELDYYKGIKVSDNLKFNILQFADDTILVGEDNWANLWCIKSILRSFELVSGLKVNFYKSKIYGINIEDSFMRAASTFLSCSIDSIPFRFLGIPVGANPRRCATWNPILNALKSKLSNWRGRLLSIGGRVTLINSVFSSLPLYFFSFFKAPVKVVNQIIRIQRNFLWGGGLEDRKLCWVSWEKVCLPKEKSGLGIKSLECFNQALLSKWKWRCLNETHALCVLGNGSSINFWQEKWFGENPLCFEFPHIFRRERNKVVIVANRGRWEGGDWEWHWDWMGDLSNIDRYS</sequence>
<feature type="domain" description="Reverse transcriptase" evidence="1">
    <location>
        <begin position="1"/>
        <end position="181"/>
    </location>
</feature>
<evidence type="ECO:0000259" key="1">
    <source>
        <dbReference type="PROSITE" id="PS50878"/>
    </source>
</evidence>
<reference evidence="2 3" key="1">
    <citation type="journal article" date="2018" name="Front. Plant Sci.">
        <title>Red Clover (Trifolium pratense) and Zigzag Clover (T. medium) - A Picture of Genomic Similarities and Differences.</title>
        <authorList>
            <person name="Dluhosova J."/>
            <person name="Istvanek J."/>
            <person name="Nedelnik J."/>
            <person name="Repkova J."/>
        </authorList>
    </citation>
    <scope>NUCLEOTIDE SEQUENCE [LARGE SCALE GENOMIC DNA]</scope>
    <source>
        <strain evidence="3">cv. 10/8</strain>
        <tissue evidence="2">Leaf</tissue>
    </source>
</reference>